<feature type="domain" description="Glycosyltransferase subfamily 4-like N-terminal" evidence="2">
    <location>
        <begin position="14"/>
        <end position="185"/>
    </location>
</feature>
<dbReference type="InterPro" id="IPR028098">
    <property type="entry name" value="Glyco_trans_4-like_N"/>
</dbReference>
<evidence type="ECO:0000313" key="4">
    <source>
        <dbReference type="Proteomes" id="UP001320159"/>
    </source>
</evidence>
<dbReference type="InterPro" id="IPR001296">
    <property type="entry name" value="Glyco_trans_1"/>
</dbReference>
<organism evidence="3 4">
    <name type="scientific">Methanooceanicella nereidis</name>
    <dbReference type="NCBI Taxonomy" id="2052831"/>
    <lineage>
        <taxon>Archaea</taxon>
        <taxon>Methanobacteriati</taxon>
        <taxon>Methanobacteriota</taxon>
        <taxon>Stenosarchaea group</taxon>
        <taxon>Methanomicrobia</taxon>
        <taxon>Methanocellales</taxon>
        <taxon>Methanocellaceae</taxon>
        <taxon>Methanooceanicella</taxon>
    </lineage>
</organism>
<dbReference type="Proteomes" id="UP001320159">
    <property type="component" value="Unassembled WGS sequence"/>
</dbReference>
<dbReference type="Pfam" id="PF00534">
    <property type="entry name" value="Glycos_transf_1"/>
    <property type="match status" value="1"/>
</dbReference>
<comment type="caution">
    <text evidence="3">The sequence shown here is derived from an EMBL/GenBank/DDBJ whole genome shotgun (WGS) entry which is preliminary data.</text>
</comment>
<proteinExistence type="predicted"/>
<reference evidence="3 4" key="1">
    <citation type="submission" date="2017-11" db="EMBL/GenBank/DDBJ databases">
        <title>Isolation and Characterization of Family Methanocellaceae Species from Potential Methane Hydrate Area Offshore Southwestern Taiwan.</title>
        <authorList>
            <person name="Zhang W.-L."/>
            <person name="Chen W.-C."/>
            <person name="Lai M.-C."/>
            <person name="Chen S.-C."/>
        </authorList>
    </citation>
    <scope>NUCLEOTIDE SEQUENCE [LARGE SCALE GENOMIC DNA]</scope>
    <source>
        <strain evidence="3 4">CWC-04</strain>
    </source>
</reference>
<dbReference type="Gene3D" id="3.40.50.2000">
    <property type="entry name" value="Glycogen Phosphorylase B"/>
    <property type="match status" value="2"/>
</dbReference>
<name>A0AAP2RD51_9EURY</name>
<evidence type="ECO:0000259" key="2">
    <source>
        <dbReference type="Pfam" id="PF13439"/>
    </source>
</evidence>
<evidence type="ECO:0000259" key="1">
    <source>
        <dbReference type="Pfam" id="PF00534"/>
    </source>
</evidence>
<protein>
    <submittedName>
        <fullName evidence="3">Glycosyltransferase family 4 protein</fullName>
    </submittedName>
</protein>
<dbReference type="Pfam" id="PF13439">
    <property type="entry name" value="Glyco_transf_4"/>
    <property type="match status" value="1"/>
</dbReference>
<keyword evidence="4" id="KW-1185">Reference proteome</keyword>
<dbReference type="PANTHER" id="PTHR45947">
    <property type="entry name" value="SULFOQUINOVOSYL TRANSFERASE SQD2"/>
    <property type="match status" value="1"/>
</dbReference>
<accession>A0AAP2RD51</accession>
<dbReference type="PANTHER" id="PTHR45947:SF3">
    <property type="entry name" value="SULFOQUINOVOSYL TRANSFERASE SQD2"/>
    <property type="match status" value="1"/>
</dbReference>
<evidence type="ECO:0000313" key="3">
    <source>
        <dbReference type="EMBL" id="MCD1295339.1"/>
    </source>
</evidence>
<dbReference type="SUPFAM" id="SSF53756">
    <property type="entry name" value="UDP-Glycosyltransferase/glycogen phosphorylase"/>
    <property type="match status" value="1"/>
</dbReference>
<dbReference type="GO" id="GO:0016757">
    <property type="term" value="F:glycosyltransferase activity"/>
    <property type="evidence" value="ECO:0007669"/>
    <property type="project" value="InterPro"/>
</dbReference>
<dbReference type="InterPro" id="IPR050194">
    <property type="entry name" value="Glycosyltransferase_grp1"/>
</dbReference>
<dbReference type="AlphaFoldDB" id="A0AAP2RD51"/>
<gene>
    <name evidence="3" type="ORF">CUJ83_10040</name>
</gene>
<dbReference type="EMBL" id="PGCK01000008">
    <property type="protein sequence ID" value="MCD1295339.1"/>
    <property type="molecule type" value="Genomic_DNA"/>
</dbReference>
<sequence length="386" mass="42591">MRIAVFTDTFFPQVNGVVNAVRNFNKTLTKKGHEIQVFTSGKKPGVSTLDGAEIHRYRAFTFIPYPEFEYSIDFINPTGDALKFKPEIVHAHTPFIMGFCAWRTAKKLKSPLVGTFHTPIDGYVMYIAKRSKLLQKILGKIAKTYQDWFYNKCDVIVVPARSAAIYIDIKGKEIFPVSNGVDLSRYGPEGRQEFRDRYGLGNGPVILHGGRLSFEKRIDYVIKAMPIILKNVPDAKLLIVGSGPARKSLEQTAEERGVESSVVFTGYISDEEFPKAFAAADVLALNSPVETQSLIVIEALATGIPVVGADAGAIPDAVVPGVNGYLFKPDDIEAMAGHIITILSDDGLRMKLKQGAIKTASEHSLENCAGRLMEVYEFALKKKDKK</sequence>
<feature type="domain" description="Glycosyl transferase family 1" evidence="1">
    <location>
        <begin position="192"/>
        <end position="358"/>
    </location>
</feature>